<dbReference type="GO" id="GO:0006412">
    <property type="term" value="P:translation"/>
    <property type="evidence" value="ECO:0007669"/>
    <property type="project" value="UniProtKB-UniRule"/>
</dbReference>
<dbReference type="RefSeq" id="WP_171588287.1">
    <property type="nucleotide sequence ID" value="NZ_JABGBO010000003.1"/>
</dbReference>
<evidence type="ECO:0000256" key="3">
    <source>
        <dbReference type="ARBA" id="ARBA00012739"/>
    </source>
</evidence>
<feature type="active site" description="Charge relay system" evidence="10">
    <location>
        <position position="75"/>
    </location>
</feature>
<dbReference type="InterPro" id="IPR020556">
    <property type="entry name" value="Amidase_CS"/>
</dbReference>
<dbReference type="SUPFAM" id="SSF75304">
    <property type="entry name" value="Amidase signature (AS) enzymes"/>
    <property type="match status" value="1"/>
</dbReference>
<keyword evidence="12" id="KW-0808">Transferase</keyword>
<comment type="catalytic activity">
    <reaction evidence="9 10">
        <text>L-glutamyl-tRNA(Gln) + L-glutamine + ATP + H2O = L-glutaminyl-tRNA(Gln) + L-glutamate + ADP + phosphate + H(+)</text>
        <dbReference type="Rhea" id="RHEA:17521"/>
        <dbReference type="Rhea" id="RHEA-COMP:9681"/>
        <dbReference type="Rhea" id="RHEA-COMP:9684"/>
        <dbReference type="ChEBI" id="CHEBI:15377"/>
        <dbReference type="ChEBI" id="CHEBI:15378"/>
        <dbReference type="ChEBI" id="CHEBI:29985"/>
        <dbReference type="ChEBI" id="CHEBI:30616"/>
        <dbReference type="ChEBI" id="CHEBI:43474"/>
        <dbReference type="ChEBI" id="CHEBI:58359"/>
        <dbReference type="ChEBI" id="CHEBI:78520"/>
        <dbReference type="ChEBI" id="CHEBI:78521"/>
        <dbReference type="ChEBI" id="CHEBI:456216"/>
        <dbReference type="EC" id="6.3.5.7"/>
    </reaction>
</comment>
<evidence type="ECO:0000256" key="8">
    <source>
        <dbReference type="ARBA" id="ARBA00022917"/>
    </source>
</evidence>
<reference evidence="12 13" key="1">
    <citation type="submission" date="2020-05" db="EMBL/GenBank/DDBJ databases">
        <authorList>
            <person name="Niu N."/>
        </authorList>
    </citation>
    <scope>NUCLEOTIDE SEQUENCE [LARGE SCALE GENOMIC DNA]</scope>
    <source>
        <strain evidence="12 13">LMG10982</strain>
    </source>
</reference>
<comment type="subunit">
    <text evidence="2 10">Heterotrimer of A, B and C subunits.</text>
</comment>
<evidence type="ECO:0000256" key="2">
    <source>
        <dbReference type="ARBA" id="ARBA00011123"/>
    </source>
</evidence>
<feature type="active site" description="Charge relay system" evidence="10">
    <location>
        <position position="150"/>
    </location>
</feature>
<evidence type="ECO:0000256" key="5">
    <source>
        <dbReference type="ARBA" id="ARBA00022598"/>
    </source>
</evidence>
<proteinExistence type="inferred from homology"/>
<evidence type="ECO:0000256" key="6">
    <source>
        <dbReference type="ARBA" id="ARBA00022741"/>
    </source>
</evidence>
<comment type="function">
    <text evidence="10">Allows the formation of correctly charged Gln-tRNA(Gln) through the transamidation of misacylated Glu-tRNA(Gln) in organisms which lack glutaminyl-tRNA synthetase. The reaction takes place in the presence of glutamine and ATP through an activated gamma-phospho-Glu-tRNA(Gln).</text>
</comment>
<feature type="domain" description="Amidase" evidence="11">
    <location>
        <begin position="23"/>
        <end position="483"/>
    </location>
</feature>
<organism evidence="12 13">
    <name type="scientific">Pelistega europaea</name>
    <dbReference type="NCBI Taxonomy" id="106147"/>
    <lineage>
        <taxon>Bacteria</taxon>
        <taxon>Pseudomonadati</taxon>
        <taxon>Pseudomonadota</taxon>
        <taxon>Betaproteobacteria</taxon>
        <taxon>Burkholderiales</taxon>
        <taxon>Alcaligenaceae</taxon>
        <taxon>Pelistega</taxon>
    </lineage>
</organism>
<evidence type="ECO:0000259" key="11">
    <source>
        <dbReference type="Pfam" id="PF01425"/>
    </source>
</evidence>
<evidence type="ECO:0000256" key="9">
    <source>
        <dbReference type="ARBA" id="ARBA00047407"/>
    </source>
</evidence>
<dbReference type="Proteomes" id="UP000541421">
    <property type="component" value="Unassembled WGS sequence"/>
</dbReference>
<evidence type="ECO:0000256" key="1">
    <source>
        <dbReference type="ARBA" id="ARBA00008069"/>
    </source>
</evidence>
<dbReference type="HAMAP" id="MF_00120">
    <property type="entry name" value="GatA"/>
    <property type="match status" value="1"/>
</dbReference>
<dbReference type="PANTHER" id="PTHR11895:SF151">
    <property type="entry name" value="GLUTAMYL-TRNA(GLN) AMIDOTRANSFERASE SUBUNIT A"/>
    <property type="match status" value="1"/>
</dbReference>
<feature type="active site" description="Acyl-ester intermediate" evidence="10">
    <location>
        <position position="174"/>
    </location>
</feature>
<dbReference type="Gene3D" id="3.90.1300.10">
    <property type="entry name" value="Amidase signature (AS) domain"/>
    <property type="match status" value="1"/>
</dbReference>
<keyword evidence="7 10" id="KW-0067">ATP-binding</keyword>
<accession>A0A7Y4L993</accession>
<dbReference type="Pfam" id="PF01425">
    <property type="entry name" value="Amidase"/>
    <property type="match status" value="1"/>
</dbReference>
<evidence type="ECO:0000256" key="4">
    <source>
        <dbReference type="ARBA" id="ARBA00014428"/>
    </source>
</evidence>
<dbReference type="EMBL" id="JABGBO010000003">
    <property type="protein sequence ID" value="NOL49322.1"/>
    <property type="molecule type" value="Genomic_DNA"/>
</dbReference>
<dbReference type="InterPro" id="IPR036928">
    <property type="entry name" value="AS_sf"/>
</dbReference>
<keyword evidence="6 10" id="KW-0547">Nucleotide-binding</keyword>
<dbReference type="EC" id="6.3.5.7" evidence="3 10"/>
<comment type="similarity">
    <text evidence="1 10">Belongs to the amidase family. GatA subfamily.</text>
</comment>
<name>A0A7Y4L993_9BURK</name>
<keyword evidence="13" id="KW-1185">Reference proteome</keyword>
<dbReference type="AlphaFoldDB" id="A0A7Y4L993"/>
<dbReference type="PANTHER" id="PTHR11895">
    <property type="entry name" value="TRANSAMIDASE"/>
    <property type="match status" value="1"/>
</dbReference>
<dbReference type="InterPro" id="IPR004412">
    <property type="entry name" value="GatA"/>
</dbReference>
<evidence type="ECO:0000256" key="7">
    <source>
        <dbReference type="ARBA" id="ARBA00022840"/>
    </source>
</evidence>
<sequence>MSFQSIQAVRAALDSKQVSAVELAQEAINKAEQLSRLNAFLHIDSELTLAQARLADERIAKGAQGFLTGLPIAHKDVFVTKGWRTTASSKMLANYTSPFDATVVDLLAQAGCVNIGKLNCDEFAMGSGNENSAFGPCLNPWDEQAVPGGSSGGSAAAVAAGIVLAATGTDTGGSVRQPSALCGVSGIKPTYGTVSRFGMIAFASSLDQAGPIARNTRDLVELLNVMSSFDEKDSTSVMNCDGTPNTQGRVKKDFEQATTAFQANSSLPLKGLRIGVPKEYFAEGISTEVQEAVEKAIAQFVALGAERVDISLPRTALAIPAYYVIAPAEASSNLSRYDGVRYGHRSKEYSGLEQMVSRSRVEGFGPEVQRRIMIGTYVLSQGYYDAYYLQAQRIRRMIANDFQAALNNQCDVIMGPVTPTVAKNIGDNKEDVTADWLADIYTLGVSLAGLPALSIPCGFGGANGKRPIGLQIIGNYFKEGQLLAVGDCFQQHTDWHLRQAEVK</sequence>
<dbReference type="NCBIfam" id="TIGR00132">
    <property type="entry name" value="gatA"/>
    <property type="match status" value="1"/>
</dbReference>
<evidence type="ECO:0000256" key="10">
    <source>
        <dbReference type="HAMAP-Rule" id="MF_00120"/>
    </source>
</evidence>
<evidence type="ECO:0000313" key="12">
    <source>
        <dbReference type="EMBL" id="NOL49322.1"/>
    </source>
</evidence>
<keyword evidence="8 10" id="KW-0648">Protein biosynthesis</keyword>
<protein>
    <recommendedName>
        <fullName evidence="4 10">Glutamyl-tRNA(Gln) amidotransferase subunit A</fullName>
        <shortName evidence="10">Glu-ADT subunit A</shortName>
        <ecNumber evidence="3 10">6.3.5.7</ecNumber>
    </recommendedName>
</protein>
<dbReference type="InterPro" id="IPR000120">
    <property type="entry name" value="Amidase"/>
</dbReference>
<comment type="caution">
    <text evidence="12">The sequence shown here is derived from an EMBL/GenBank/DDBJ whole genome shotgun (WGS) entry which is preliminary data.</text>
</comment>
<dbReference type="GO" id="GO:0030956">
    <property type="term" value="C:glutamyl-tRNA(Gln) amidotransferase complex"/>
    <property type="evidence" value="ECO:0007669"/>
    <property type="project" value="InterPro"/>
</dbReference>
<dbReference type="InterPro" id="IPR023631">
    <property type="entry name" value="Amidase_dom"/>
</dbReference>
<dbReference type="GO" id="GO:0016740">
    <property type="term" value="F:transferase activity"/>
    <property type="evidence" value="ECO:0007669"/>
    <property type="project" value="UniProtKB-KW"/>
</dbReference>
<keyword evidence="5 10" id="KW-0436">Ligase</keyword>
<dbReference type="PROSITE" id="PS00571">
    <property type="entry name" value="AMIDASES"/>
    <property type="match status" value="1"/>
</dbReference>
<dbReference type="GO" id="GO:0050567">
    <property type="term" value="F:glutaminyl-tRNA synthase (glutamine-hydrolyzing) activity"/>
    <property type="evidence" value="ECO:0007669"/>
    <property type="project" value="UniProtKB-UniRule"/>
</dbReference>
<dbReference type="GO" id="GO:0005524">
    <property type="term" value="F:ATP binding"/>
    <property type="evidence" value="ECO:0007669"/>
    <property type="project" value="UniProtKB-KW"/>
</dbReference>
<evidence type="ECO:0000313" key="13">
    <source>
        <dbReference type="Proteomes" id="UP000541421"/>
    </source>
</evidence>
<gene>
    <name evidence="10 12" type="primary">gatA</name>
    <name evidence="12" type="ORF">HKX40_04085</name>
</gene>